<dbReference type="EMBL" id="JAJVCZ030000005">
    <property type="protein sequence ID" value="KAL0259657.1"/>
    <property type="molecule type" value="Genomic_DNA"/>
</dbReference>
<evidence type="ECO:0000259" key="2">
    <source>
        <dbReference type="Pfam" id="PF24864"/>
    </source>
</evidence>
<dbReference type="RefSeq" id="XP_066632686.1">
    <property type="nucleotide sequence ID" value="XM_066776844.1"/>
</dbReference>
<dbReference type="InterPro" id="IPR056632">
    <property type="entry name" value="DUF7730"/>
</dbReference>
<evidence type="ECO:0000313" key="3">
    <source>
        <dbReference type="EMBL" id="KAL0259657.1"/>
    </source>
</evidence>
<feature type="region of interest" description="Disordered" evidence="1">
    <location>
        <begin position="1"/>
        <end position="20"/>
    </location>
</feature>
<dbReference type="Proteomes" id="UP001430584">
    <property type="component" value="Unassembled WGS sequence"/>
</dbReference>
<evidence type="ECO:0000256" key="1">
    <source>
        <dbReference type="SAM" id="MobiDB-lite"/>
    </source>
</evidence>
<feature type="domain" description="DUF7730" evidence="2">
    <location>
        <begin position="26"/>
        <end position="121"/>
    </location>
</feature>
<accession>A0ABR3CG99</accession>
<dbReference type="Pfam" id="PF24864">
    <property type="entry name" value="DUF7730"/>
    <property type="match status" value="1"/>
</dbReference>
<protein>
    <recommendedName>
        <fullName evidence="2">DUF7730 domain-containing protein</fullName>
    </recommendedName>
</protein>
<keyword evidence="4" id="KW-1185">Reference proteome</keyword>
<evidence type="ECO:0000313" key="4">
    <source>
        <dbReference type="Proteomes" id="UP001430584"/>
    </source>
</evidence>
<comment type="caution">
    <text evidence="3">The sequence shown here is derived from an EMBL/GenBank/DDBJ whole genome shotgun (WGS) entry which is preliminary data.</text>
</comment>
<name>A0ABR3CG99_9PEZI</name>
<sequence length="213" mass="23814">MHSRQLSYRNGNNAQATRTVPDPGVMSQLLSVARTCRALYRDVVPLLYGNEHVFAFSEERALLKFLSITPSSHLRCVRHVATRAAAVVNGWQRPTYADDWAARAERLADLPRLRTLEVLVSGYYLRGLLAGDLDVPQLNAAMEMVRPFAGRRGGDRLMMGSKCTFVILADAWPPAKYPALLAAAFREEEIPFEKRSTTNPDIVSKGKWSKVLN</sequence>
<feature type="compositionally biased region" description="Polar residues" evidence="1">
    <location>
        <begin position="1"/>
        <end position="18"/>
    </location>
</feature>
<gene>
    <name evidence="3" type="ORF">SLS55_005394</name>
</gene>
<proteinExistence type="predicted"/>
<organism evidence="3 4">
    <name type="scientific">Diplodia seriata</name>
    <dbReference type="NCBI Taxonomy" id="420778"/>
    <lineage>
        <taxon>Eukaryota</taxon>
        <taxon>Fungi</taxon>
        <taxon>Dikarya</taxon>
        <taxon>Ascomycota</taxon>
        <taxon>Pezizomycotina</taxon>
        <taxon>Dothideomycetes</taxon>
        <taxon>Dothideomycetes incertae sedis</taxon>
        <taxon>Botryosphaeriales</taxon>
        <taxon>Botryosphaeriaceae</taxon>
        <taxon>Diplodia</taxon>
    </lineage>
</organism>
<dbReference type="GeneID" id="92009479"/>
<reference evidence="3 4" key="1">
    <citation type="submission" date="2024-02" db="EMBL/GenBank/DDBJ databases">
        <title>De novo assembly and annotation of 12 fungi associated with fruit tree decline syndrome in Ontario, Canada.</title>
        <authorList>
            <person name="Sulman M."/>
            <person name="Ellouze W."/>
            <person name="Ilyukhin E."/>
        </authorList>
    </citation>
    <scope>NUCLEOTIDE SEQUENCE [LARGE SCALE GENOMIC DNA]</scope>
    <source>
        <strain evidence="3 4">FDS-637</strain>
    </source>
</reference>